<organism evidence="1 2">
    <name type="scientific">Mucilaginibacter myungsuensis</name>
    <dbReference type="NCBI Taxonomy" id="649104"/>
    <lineage>
        <taxon>Bacteria</taxon>
        <taxon>Pseudomonadati</taxon>
        <taxon>Bacteroidota</taxon>
        <taxon>Sphingobacteriia</taxon>
        <taxon>Sphingobacteriales</taxon>
        <taxon>Sphingobacteriaceae</taxon>
        <taxon>Mucilaginibacter</taxon>
    </lineage>
</organism>
<dbReference type="SUPFAM" id="SSF55961">
    <property type="entry name" value="Bet v1-like"/>
    <property type="match status" value="1"/>
</dbReference>
<dbReference type="InterPro" id="IPR023393">
    <property type="entry name" value="START-like_dom_sf"/>
</dbReference>
<dbReference type="CDD" id="cd07820">
    <property type="entry name" value="SRPBCC_3"/>
    <property type="match status" value="1"/>
</dbReference>
<reference evidence="1" key="1">
    <citation type="submission" date="2020-10" db="EMBL/GenBank/DDBJ databases">
        <title>Mucilaginibacter mali sp. nov., isolated from rhizosphere soil of apple orchard.</title>
        <authorList>
            <person name="Lee J.-S."/>
            <person name="Kim H.S."/>
            <person name="Kim J.-S."/>
        </authorList>
    </citation>
    <scope>NUCLEOTIDE SEQUENCE</scope>
    <source>
        <strain evidence="1">KCTC 22746</strain>
    </source>
</reference>
<evidence type="ECO:0000313" key="2">
    <source>
        <dbReference type="Proteomes" id="UP000622475"/>
    </source>
</evidence>
<keyword evidence="2" id="KW-1185">Reference proteome</keyword>
<dbReference type="AlphaFoldDB" id="A0A929PZR5"/>
<evidence type="ECO:0000313" key="1">
    <source>
        <dbReference type="EMBL" id="MBE9664702.1"/>
    </source>
</evidence>
<proteinExistence type="predicted"/>
<dbReference type="RefSeq" id="WP_194114211.1">
    <property type="nucleotide sequence ID" value="NZ_JADFFL010000017.1"/>
</dbReference>
<dbReference type="Proteomes" id="UP000622475">
    <property type="component" value="Unassembled WGS sequence"/>
</dbReference>
<dbReference type="EMBL" id="JADFFL010000017">
    <property type="protein sequence ID" value="MBE9664702.1"/>
    <property type="molecule type" value="Genomic_DNA"/>
</dbReference>
<name>A0A929PZR5_9SPHI</name>
<gene>
    <name evidence="1" type="ORF">IRJ16_22680</name>
</gene>
<protein>
    <submittedName>
        <fullName evidence="1">SRPBCC family protein</fullName>
    </submittedName>
</protein>
<accession>A0A929PZR5</accession>
<dbReference type="Gene3D" id="3.30.530.20">
    <property type="match status" value="1"/>
</dbReference>
<comment type="caution">
    <text evidence="1">The sequence shown here is derived from an EMBL/GenBank/DDBJ whole genome shotgun (WGS) entry which is preliminary data.</text>
</comment>
<sequence length="156" mass="17699">MPTIHLNTNINAPIQTCFDLARSIDLHLDTMQHTNEQAVAGVTGGLISPGETVTWRARHFGVSLQMSIKITEMMPVTSFTGEQIKGPFKKLKHRHIFQYIKPEQTLMIDEFEFASPLGILGRLADTLVLKKYLTDLLINRNKIIKNKAENFHENLT</sequence>